<gene>
    <name evidence="1" type="ORF">JCGZ_12736</name>
</gene>
<name>A0A067KN63_JATCU</name>
<reference evidence="1 2" key="1">
    <citation type="journal article" date="2014" name="PLoS ONE">
        <title>Global Analysis of Gene Expression Profiles in Physic Nut (Jatropha curcas L.) Seedlings Exposed to Salt Stress.</title>
        <authorList>
            <person name="Zhang L."/>
            <person name="Zhang C."/>
            <person name="Wu P."/>
            <person name="Chen Y."/>
            <person name="Li M."/>
            <person name="Jiang H."/>
            <person name="Wu G."/>
        </authorList>
    </citation>
    <scope>NUCLEOTIDE SEQUENCE [LARGE SCALE GENOMIC DNA]</scope>
    <source>
        <strain evidence="2">cv. GZQX0401</strain>
        <tissue evidence="1">Young leaves</tissue>
    </source>
</reference>
<keyword evidence="2" id="KW-1185">Reference proteome</keyword>
<accession>A0A067KN63</accession>
<dbReference type="AlphaFoldDB" id="A0A067KN63"/>
<dbReference type="Proteomes" id="UP000027138">
    <property type="component" value="Unassembled WGS sequence"/>
</dbReference>
<organism evidence="1 2">
    <name type="scientific">Jatropha curcas</name>
    <name type="common">Barbados nut</name>
    <dbReference type="NCBI Taxonomy" id="180498"/>
    <lineage>
        <taxon>Eukaryota</taxon>
        <taxon>Viridiplantae</taxon>
        <taxon>Streptophyta</taxon>
        <taxon>Embryophyta</taxon>
        <taxon>Tracheophyta</taxon>
        <taxon>Spermatophyta</taxon>
        <taxon>Magnoliopsida</taxon>
        <taxon>eudicotyledons</taxon>
        <taxon>Gunneridae</taxon>
        <taxon>Pentapetalae</taxon>
        <taxon>rosids</taxon>
        <taxon>fabids</taxon>
        <taxon>Malpighiales</taxon>
        <taxon>Euphorbiaceae</taxon>
        <taxon>Crotonoideae</taxon>
        <taxon>Jatropheae</taxon>
        <taxon>Jatropha</taxon>
    </lineage>
</organism>
<evidence type="ECO:0000313" key="1">
    <source>
        <dbReference type="EMBL" id="KDP33214.1"/>
    </source>
</evidence>
<dbReference type="EMBL" id="KK914552">
    <property type="protein sequence ID" value="KDP33214.1"/>
    <property type="molecule type" value="Genomic_DNA"/>
</dbReference>
<evidence type="ECO:0000313" key="2">
    <source>
        <dbReference type="Proteomes" id="UP000027138"/>
    </source>
</evidence>
<sequence length="119" mass="12867">MNQPKDSMAPKNITVTSKTVRTGTSNSLNVRSTINSSHDANIKIKTVVEIKAKVTPLPQQFAVASPILVESTGKSASQKRSPASTTNTYNVMSVMMTRTTLAEELHALKLQLEALNNVL</sequence>
<protein>
    <submittedName>
        <fullName evidence="1">Uncharacterized protein</fullName>
    </submittedName>
</protein>
<proteinExistence type="predicted"/>